<sequence length="54" mass="6217">MSGLGRRECITSKPQMRPAEQSVKTSCRTRIKDRIRSDCELMQNKLSTTIMLQC</sequence>
<accession>A0A9D4S214</accession>
<comment type="caution">
    <text evidence="2">The sequence shown here is derived from an EMBL/GenBank/DDBJ whole genome shotgun (WGS) entry which is preliminary data.</text>
</comment>
<gene>
    <name evidence="2" type="ORF">DPMN_013678</name>
</gene>
<reference evidence="2" key="1">
    <citation type="journal article" date="2019" name="bioRxiv">
        <title>The Genome of the Zebra Mussel, Dreissena polymorpha: A Resource for Invasive Species Research.</title>
        <authorList>
            <person name="McCartney M.A."/>
            <person name="Auch B."/>
            <person name="Kono T."/>
            <person name="Mallez S."/>
            <person name="Zhang Y."/>
            <person name="Obille A."/>
            <person name="Becker A."/>
            <person name="Abrahante J.E."/>
            <person name="Garbe J."/>
            <person name="Badalamenti J.P."/>
            <person name="Herman A."/>
            <person name="Mangelson H."/>
            <person name="Liachko I."/>
            <person name="Sullivan S."/>
            <person name="Sone E.D."/>
            <person name="Koren S."/>
            <person name="Silverstein K.A.T."/>
            <person name="Beckman K.B."/>
            <person name="Gohl D.M."/>
        </authorList>
    </citation>
    <scope>NUCLEOTIDE SEQUENCE</scope>
    <source>
        <strain evidence="2">Duluth1</strain>
        <tissue evidence="2">Whole animal</tissue>
    </source>
</reference>
<keyword evidence="3" id="KW-1185">Reference proteome</keyword>
<dbReference type="Proteomes" id="UP000828390">
    <property type="component" value="Unassembled WGS sequence"/>
</dbReference>
<evidence type="ECO:0000256" key="1">
    <source>
        <dbReference type="SAM" id="MobiDB-lite"/>
    </source>
</evidence>
<dbReference type="EMBL" id="JAIWYP010000001">
    <property type="protein sequence ID" value="KAH3889619.1"/>
    <property type="molecule type" value="Genomic_DNA"/>
</dbReference>
<dbReference type="AlphaFoldDB" id="A0A9D4S214"/>
<evidence type="ECO:0000313" key="3">
    <source>
        <dbReference type="Proteomes" id="UP000828390"/>
    </source>
</evidence>
<proteinExistence type="predicted"/>
<evidence type="ECO:0000313" key="2">
    <source>
        <dbReference type="EMBL" id="KAH3889619.1"/>
    </source>
</evidence>
<protein>
    <submittedName>
        <fullName evidence="2">Uncharacterized protein</fullName>
    </submittedName>
</protein>
<reference evidence="2" key="2">
    <citation type="submission" date="2020-11" db="EMBL/GenBank/DDBJ databases">
        <authorList>
            <person name="McCartney M.A."/>
            <person name="Auch B."/>
            <person name="Kono T."/>
            <person name="Mallez S."/>
            <person name="Becker A."/>
            <person name="Gohl D.M."/>
            <person name="Silverstein K.A.T."/>
            <person name="Koren S."/>
            <person name="Bechman K.B."/>
            <person name="Herman A."/>
            <person name="Abrahante J.E."/>
            <person name="Garbe J."/>
        </authorList>
    </citation>
    <scope>NUCLEOTIDE SEQUENCE</scope>
    <source>
        <strain evidence="2">Duluth1</strain>
        <tissue evidence="2">Whole animal</tissue>
    </source>
</reference>
<feature type="region of interest" description="Disordered" evidence="1">
    <location>
        <begin position="1"/>
        <end position="27"/>
    </location>
</feature>
<organism evidence="2 3">
    <name type="scientific">Dreissena polymorpha</name>
    <name type="common">Zebra mussel</name>
    <name type="synonym">Mytilus polymorpha</name>
    <dbReference type="NCBI Taxonomy" id="45954"/>
    <lineage>
        <taxon>Eukaryota</taxon>
        <taxon>Metazoa</taxon>
        <taxon>Spiralia</taxon>
        <taxon>Lophotrochozoa</taxon>
        <taxon>Mollusca</taxon>
        <taxon>Bivalvia</taxon>
        <taxon>Autobranchia</taxon>
        <taxon>Heteroconchia</taxon>
        <taxon>Euheterodonta</taxon>
        <taxon>Imparidentia</taxon>
        <taxon>Neoheterodontei</taxon>
        <taxon>Myida</taxon>
        <taxon>Dreissenoidea</taxon>
        <taxon>Dreissenidae</taxon>
        <taxon>Dreissena</taxon>
    </lineage>
</organism>
<name>A0A9D4S214_DREPO</name>
<feature type="compositionally biased region" description="Basic and acidic residues" evidence="1">
    <location>
        <begin position="1"/>
        <end position="10"/>
    </location>
</feature>